<dbReference type="PANTHER" id="PTHR43280">
    <property type="entry name" value="ARAC-FAMILY TRANSCRIPTIONAL REGULATOR"/>
    <property type="match status" value="1"/>
</dbReference>
<dbReference type="SUPFAM" id="SSF51182">
    <property type="entry name" value="RmlC-like cupins"/>
    <property type="match status" value="1"/>
</dbReference>
<keyword evidence="1" id="KW-0805">Transcription regulation</keyword>
<dbReference type="GO" id="GO:0003700">
    <property type="term" value="F:DNA-binding transcription factor activity"/>
    <property type="evidence" value="ECO:0007669"/>
    <property type="project" value="InterPro"/>
</dbReference>
<dbReference type="InterPro" id="IPR009057">
    <property type="entry name" value="Homeodomain-like_sf"/>
</dbReference>
<dbReference type="GO" id="GO:0043565">
    <property type="term" value="F:sequence-specific DNA binding"/>
    <property type="evidence" value="ECO:0007669"/>
    <property type="project" value="InterPro"/>
</dbReference>
<evidence type="ECO:0000256" key="1">
    <source>
        <dbReference type="ARBA" id="ARBA00023015"/>
    </source>
</evidence>
<protein>
    <submittedName>
        <fullName evidence="5">Transcriptional regulator, AraC family</fullName>
    </submittedName>
</protein>
<dbReference type="InterPro" id="IPR018062">
    <property type="entry name" value="HTH_AraC-typ_CS"/>
</dbReference>
<gene>
    <name evidence="5" type="ORF">SAMN05444410_103125</name>
</gene>
<evidence type="ECO:0000313" key="6">
    <source>
        <dbReference type="Proteomes" id="UP000198711"/>
    </source>
</evidence>
<organism evidence="5 6">
    <name type="scientific">Hydrobacter penzbergensis</name>
    <dbReference type="NCBI Taxonomy" id="1235997"/>
    <lineage>
        <taxon>Bacteria</taxon>
        <taxon>Pseudomonadati</taxon>
        <taxon>Bacteroidota</taxon>
        <taxon>Chitinophagia</taxon>
        <taxon>Chitinophagales</taxon>
        <taxon>Chitinophagaceae</taxon>
        <taxon>Hydrobacter</taxon>
    </lineage>
</organism>
<comment type="caution">
    <text evidence="5">The sequence shown here is derived from an EMBL/GenBank/DDBJ whole genome shotgun (WGS) entry which is preliminary data.</text>
</comment>
<keyword evidence="2" id="KW-0238">DNA-binding</keyword>
<dbReference type="Pfam" id="PF12833">
    <property type="entry name" value="HTH_18"/>
    <property type="match status" value="1"/>
</dbReference>
<evidence type="ECO:0000313" key="5">
    <source>
        <dbReference type="EMBL" id="SDW49855.1"/>
    </source>
</evidence>
<dbReference type="AlphaFoldDB" id="A0A8X8IES3"/>
<dbReference type="InterPro" id="IPR011051">
    <property type="entry name" value="RmlC_Cupin_sf"/>
</dbReference>
<dbReference type="SMART" id="SM00342">
    <property type="entry name" value="HTH_ARAC"/>
    <property type="match status" value="1"/>
</dbReference>
<keyword evidence="3" id="KW-0804">Transcription</keyword>
<dbReference type="PANTHER" id="PTHR43280:SF2">
    <property type="entry name" value="HTH-TYPE TRANSCRIPTIONAL REGULATOR EXSA"/>
    <property type="match status" value="1"/>
</dbReference>
<evidence type="ECO:0000256" key="2">
    <source>
        <dbReference type="ARBA" id="ARBA00023125"/>
    </source>
</evidence>
<reference evidence="5 6" key="1">
    <citation type="submission" date="2016-10" db="EMBL/GenBank/DDBJ databases">
        <authorList>
            <person name="Varghese N."/>
            <person name="Submissions S."/>
        </authorList>
    </citation>
    <scope>NUCLEOTIDE SEQUENCE [LARGE SCALE GENOMIC DNA]</scope>
    <source>
        <strain evidence="5 6">DSM 25353</strain>
    </source>
</reference>
<dbReference type="PRINTS" id="PR00032">
    <property type="entry name" value="HTHARAC"/>
</dbReference>
<dbReference type="InterPro" id="IPR014710">
    <property type="entry name" value="RmlC-like_jellyroll"/>
</dbReference>
<accession>A0A8X8IES3</accession>
<sequence>MKIVPFKIPRSGNEAIRVQVDAMPHLYNHLHQHPEIQLTLVVESHGTLVAGDYVGRFREGDVFVIGSNQPHVFRNDAVYFKKKLKAKAITLFFDESTLGNLFWQQEEVKSFLPFFRNSLGGYRFKGKKQEQLRNLLLQIASAEKMDKIILFMEMIKLLSSKKETTALSHAVVQRPIRDFDGSRLNAVLEYTFRESHRTIRLEEIAAVANMTVVAFCKYFKTRTRKTYTHFLNEIRINNACKLLLAGDQPISTVCYETGFSNLSHFNRIFKKITGKTPGHYRTSV</sequence>
<dbReference type="Proteomes" id="UP000198711">
    <property type="component" value="Unassembled WGS sequence"/>
</dbReference>
<feature type="domain" description="HTH araC/xylS-type" evidence="4">
    <location>
        <begin position="182"/>
        <end position="283"/>
    </location>
</feature>
<dbReference type="Gene3D" id="1.10.10.60">
    <property type="entry name" value="Homeodomain-like"/>
    <property type="match status" value="2"/>
</dbReference>
<dbReference type="EMBL" id="FNNO01000003">
    <property type="protein sequence ID" value="SDW49855.1"/>
    <property type="molecule type" value="Genomic_DNA"/>
</dbReference>
<dbReference type="InterPro" id="IPR018060">
    <property type="entry name" value="HTH_AraC"/>
</dbReference>
<dbReference type="PROSITE" id="PS00041">
    <property type="entry name" value="HTH_ARAC_FAMILY_1"/>
    <property type="match status" value="1"/>
</dbReference>
<keyword evidence="6" id="KW-1185">Reference proteome</keyword>
<dbReference type="Gene3D" id="2.60.120.10">
    <property type="entry name" value="Jelly Rolls"/>
    <property type="match status" value="1"/>
</dbReference>
<dbReference type="InterPro" id="IPR020449">
    <property type="entry name" value="Tscrpt_reg_AraC-type_HTH"/>
</dbReference>
<evidence type="ECO:0000256" key="3">
    <source>
        <dbReference type="ARBA" id="ARBA00023163"/>
    </source>
</evidence>
<dbReference type="SUPFAM" id="SSF46689">
    <property type="entry name" value="Homeodomain-like"/>
    <property type="match status" value="2"/>
</dbReference>
<evidence type="ECO:0000259" key="4">
    <source>
        <dbReference type="PROSITE" id="PS01124"/>
    </source>
</evidence>
<dbReference type="PROSITE" id="PS01124">
    <property type="entry name" value="HTH_ARAC_FAMILY_2"/>
    <property type="match status" value="1"/>
</dbReference>
<proteinExistence type="predicted"/>
<dbReference type="RefSeq" id="WP_092722680.1">
    <property type="nucleotide sequence ID" value="NZ_FNNO01000003.1"/>
</dbReference>
<name>A0A8X8IES3_9BACT</name>